<dbReference type="InterPro" id="IPR027417">
    <property type="entry name" value="P-loop_NTPase"/>
</dbReference>
<gene>
    <name evidence="2" type="ORF">DUE52_00595</name>
</gene>
<dbReference type="Gene3D" id="3.40.50.300">
    <property type="entry name" value="P-loop containing nucleotide triphosphate hydrolases"/>
    <property type="match status" value="2"/>
</dbReference>
<dbReference type="RefSeq" id="WP_114404000.1">
    <property type="nucleotide sequence ID" value="NZ_QOWE01000001.1"/>
</dbReference>
<evidence type="ECO:0000313" key="3">
    <source>
        <dbReference type="Proteomes" id="UP000253383"/>
    </source>
</evidence>
<dbReference type="OrthoDB" id="174137at2"/>
<evidence type="ECO:0000313" key="2">
    <source>
        <dbReference type="EMBL" id="RCR71468.1"/>
    </source>
</evidence>
<feature type="coiled-coil region" evidence="1">
    <location>
        <begin position="281"/>
        <end position="385"/>
    </location>
</feature>
<name>A0A368JUZ0_9BACT</name>
<dbReference type="GO" id="GO:0003682">
    <property type="term" value="F:chromatin binding"/>
    <property type="evidence" value="ECO:0007669"/>
    <property type="project" value="TreeGrafter"/>
</dbReference>
<comment type="caution">
    <text evidence="2">The sequence shown here is derived from an EMBL/GenBank/DDBJ whole genome shotgun (WGS) entry which is preliminary data.</text>
</comment>
<reference evidence="2 3" key="1">
    <citation type="submission" date="2018-07" db="EMBL/GenBank/DDBJ databases">
        <title>Genome analysis of Larkinella rosea.</title>
        <authorList>
            <person name="Zhou Z."/>
            <person name="Wang G."/>
        </authorList>
    </citation>
    <scope>NUCLEOTIDE SEQUENCE [LARGE SCALE GENOMIC DNA]</scope>
    <source>
        <strain evidence="3">zzj9</strain>
    </source>
</reference>
<organism evidence="2 3">
    <name type="scientific">Larkinella punicea</name>
    <dbReference type="NCBI Taxonomy" id="2315727"/>
    <lineage>
        <taxon>Bacteria</taxon>
        <taxon>Pseudomonadati</taxon>
        <taxon>Bacteroidota</taxon>
        <taxon>Cytophagia</taxon>
        <taxon>Cytophagales</taxon>
        <taxon>Spirosomataceae</taxon>
        <taxon>Larkinella</taxon>
    </lineage>
</organism>
<sequence>MLSLFDTGGRNSAATRTGYRLKTLEVFNWGTFHEGNNRSDIWKLSLDGNNTLLTGANGSGKTTLVDGLLALLVNPQKRFFNQSSGAKSARERTEESYVEGHYSRTQSEDQQNSRVEKLRPNRSATYSIILGVFTNEGAASTPVTLAQIRWFNNSGLQRKYVIAKLELTIADHIQFSTDGNWLRKLKRQFADRIDDFDAFPKYAARFQQLFGMRSDKALTLFNQTVGMKILGDLDEFIRTNMLEESTAEDTFKKLMDNYQTLLVAYQALEKARIQLSLLKPVYDLSHAYAELENRIREAEGQQRLLEPWFARQQGGIWQAEIARQERELKRLEDKLATQEQQLEELREQEKQVYAAKENNKVDQKIKELAQKIKGLEEIKTDKKEKLIDYNRFARPLGFVENPDEVTFRENTERAVTLQQSLVQDRERVGQQKFDTQTKVNGLKTDFDKLTAEITQLLNSTGKVTGRPAEIRQEILEAVNATEADIPFVAEVMQVRDDQKAVWNNAIEKVLHSLGLNLLVPTDYYSAVTEYVNAQTDLRGKVVFQLVAGKPGPPIFPDPRTLVAKLDFNPKSRYIDWVENHIFSRFNYLCTENRSEFERAEKALLPSGLNRTKNRHERDDSTNHRHILGWDNRELLREKQRKGRELSDDITKLNQALNRLVSEEKKIDEDEKRLMLFLTMDQFSKLDWQADALKIADLSRQKEQLENSNQTLKTLLEQLEMLRKNIANLSAKKDSTRDEFKDTERTIKTLQEEKRGGEYFLDNFDSEDIDIELNRLDDLTSTLVGQLNFGNFIQEKQKLENQLSAEIAALKSSRNKLEKDIEKRMSDFKIPKKEVRLKFPDWESETNNLEPDIDQLAEYVDRYEQIRDENLVELESRFQEEFKSGATKALSDYCNSLELQHERICETIDQINESLRGIAFNLNPDTYIQLERTDTRKPRIRDFRFGKLNSWQPDRTQMALATNPKEAEIEHFVSRIQPFINELQADEKWRQEVSDVRNWSDFKAREYFKTDQTPKQVYESSGSLSGGEAAQLAYTVLGAAIAFQFGINRDANTYKSFRFIVVDEAFSKLDEDKSKYLLQLCRSLGLQLMVVTPLTSIHLLENDVSVIHWVTRAQKDRRKSTVRDIPILEYKEKKETLLADASEA</sequence>
<keyword evidence="1" id="KW-0175">Coiled coil</keyword>
<dbReference type="SUPFAM" id="SSF52540">
    <property type="entry name" value="P-loop containing nucleoside triphosphate hydrolases"/>
    <property type="match status" value="1"/>
</dbReference>
<dbReference type="GO" id="GO:0000785">
    <property type="term" value="C:chromatin"/>
    <property type="evidence" value="ECO:0007669"/>
    <property type="project" value="TreeGrafter"/>
</dbReference>
<dbReference type="PANTHER" id="PTHR43941">
    <property type="entry name" value="STRUCTURAL MAINTENANCE OF CHROMOSOMES PROTEIN 2"/>
    <property type="match status" value="1"/>
</dbReference>
<protein>
    <submittedName>
        <fullName evidence="2">Uncharacterized protein</fullName>
    </submittedName>
</protein>
<accession>A0A368JUZ0</accession>
<dbReference type="GO" id="GO:0000793">
    <property type="term" value="C:condensed chromosome"/>
    <property type="evidence" value="ECO:0007669"/>
    <property type="project" value="TreeGrafter"/>
</dbReference>
<dbReference type="Pfam" id="PF13555">
    <property type="entry name" value="AAA_29"/>
    <property type="match status" value="1"/>
</dbReference>
<dbReference type="Proteomes" id="UP000253383">
    <property type="component" value="Unassembled WGS sequence"/>
</dbReference>
<feature type="coiled-coil region" evidence="1">
    <location>
        <begin position="635"/>
        <end position="752"/>
    </location>
</feature>
<dbReference type="EMBL" id="QOWE01000001">
    <property type="protein sequence ID" value="RCR71468.1"/>
    <property type="molecule type" value="Genomic_DNA"/>
</dbReference>
<dbReference type="PANTHER" id="PTHR43941:SF1">
    <property type="entry name" value="STRUCTURAL MAINTENANCE OF CHROMOSOMES PROTEIN 2"/>
    <property type="match status" value="1"/>
</dbReference>
<evidence type="ECO:0000256" key="1">
    <source>
        <dbReference type="SAM" id="Coils"/>
    </source>
</evidence>
<feature type="coiled-coil region" evidence="1">
    <location>
        <begin position="792"/>
        <end position="819"/>
    </location>
</feature>
<dbReference type="Pfam" id="PF13558">
    <property type="entry name" value="SbcC_Walker_B"/>
    <property type="match status" value="1"/>
</dbReference>
<dbReference type="AlphaFoldDB" id="A0A368JUZ0"/>
<proteinExistence type="predicted"/>
<keyword evidence="3" id="KW-1185">Reference proteome</keyword>
<dbReference type="GO" id="GO:0000796">
    <property type="term" value="C:condensin complex"/>
    <property type="evidence" value="ECO:0007669"/>
    <property type="project" value="TreeGrafter"/>
</dbReference>